<dbReference type="GO" id="GO:0006955">
    <property type="term" value="P:immune response"/>
    <property type="evidence" value="ECO:0007669"/>
    <property type="project" value="InterPro"/>
</dbReference>
<dbReference type="AlphaFoldDB" id="A0A4X2KGB6"/>
<dbReference type="CDD" id="cd07698">
    <property type="entry name" value="IgC1_MHC_I_alpha3"/>
    <property type="match status" value="1"/>
</dbReference>
<evidence type="ECO:0000313" key="15">
    <source>
        <dbReference type="Ensembl" id="ENSVURP00010008315.1"/>
    </source>
</evidence>
<keyword evidence="8 12" id="KW-0472">Membrane</keyword>
<dbReference type="InterPro" id="IPR001039">
    <property type="entry name" value="MHC_I_a_a1/a2"/>
</dbReference>
<feature type="region of interest" description="Disordered" evidence="11">
    <location>
        <begin position="336"/>
        <end position="359"/>
    </location>
</feature>
<reference evidence="16" key="1">
    <citation type="submission" date="2018-12" db="EMBL/GenBank/DDBJ databases">
        <authorList>
            <person name="Yazar S."/>
        </authorList>
    </citation>
    <scope>NUCLEOTIDE SEQUENCE [LARGE SCALE GENOMIC DNA]</scope>
</reference>
<dbReference type="PROSITE" id="PS00290">
    <property type="entry name" value="IG_MHC"/>
    <property type="match status" value="1"/>
</dbReference>
<name>A0A4X2KGB6_VOMUR</name>
<dbReference type="OMA" id="NSWIMES"/>
<evidence type="ECO:0000256" key="1">
    <source>
        <dbReference type="ARBA" id="ARBA00002297"/>
    </source>
</evidence>
<keyword evidence="6" id="KW-0391">Immunity</keyword>
<dbReference type="InterPro" id="IPR003597">
    <property type="entry name" value="Ig_C1-set"/>
</dbReference>
<keyword evidence="16" id="KW-1185">Reference proteome</keyword>
<dbReference type="InterPro" id="IPR013783">
    <property type="entry name" value="Ig-like_fold"/>
</dbReference>
<organism evidence="15 16">
    <name type="scientific">Vombatus ursinus</name>
    <name type="common">Common wombat</name>
    <dbReference type="NCBI Taxonomy" id="29139"/>
    <lineage>
        <taxon>Eukaryota</taxon>
        <taxon>Metazoa</taxon>
        <taxon>Chordata</taxon>
        <taxon>Craniata</taxon>
        <taxon>Vertebrata</taxon>
        <taxon>Euteleostomi</taxon>
        <taxon>Mammalia</taxon>
        <taxon>Metatheria</taxon>
        <taxon>Diprotodontia</taxon>
        <taxon>Vombatidae</taxon>
        <taxon>Vombatus</taxon>
    </lineage>
</organism>
<evidence type="ECO:0000256" key="13">
    <source>
        <dbReference type="SAM" id="SignalP"/>
    </source>
</evidence>
<dbReference type="Proteomes" id="UP000314987">
    <property type="component" value="Unassembled WGS sequence"/>
</dbReference>
<dbReference type="GO" id="GO:0009897">
    <property type="term" value="C:external side of plasma membrane"/>
    <property type="evidence" value="ECO:0007669"/>
    <property type="project" value="TreeGrafter"/>
</dbReference>
<dbReference type="InterPro" id="IPR011162">
    <property type="entry name" value="MHC_I/II-like_Ag-recog"/>
</dbReference>
<dbReference type="Gene3D" id="3.30.500.10">
    <property type="entry name" value="MHC class I-like antigen recognition-like"/>
    <property type="match status" value="1"/>
</dbReference>
<dbReference type="PRINTS" id="PR01638">
    <property type="entry name" value="MHCCLASSI"/>
</dbReference>
<dbReference type="GO" id="GO:0098553">
    <property type="term" value="C:lumenal side of endoplasmic reticulum membrane"/>
    <property type="evidence" value="ECO:0007669"/>
    <property type="project" value="UniProtKB-ARBA"/>
</dbReference>
<dbReference type="GO" id="GO:0042612">
    <property type="term" value="C:MHC class I protein complex"/>
    <property type="evidence" value="ECO:0007669"/>
    <property type="project" value="UniProtKB-KW"/>
</dbReference>
<evidence type="ECO:0000256" key="3">
    <source>
        <dbReference type="ARBA" id="ARBA00006909"/>
    </source>
</evidence>
<dbReference type="PROSITE" id="PS50835">
    <property type="entry name" value="IG_LIKE"/>
    <property type="match status" value="1"/>
</dbReference>
<evidence type="ECO:0000256" key="9">
    <source>
        <dbReference type="ARBA" id="ARBA00023180"/>
    </source>
</evidence>
<dbReference type="GO" id="GO:0042605">
    <property type="term" value="F:peptide antigen binding"/>
    <property type="evidence" value="ECO:0007669"/>
    <property type="project" value="TreeGrafter"/>
</dbReference>
<accession>A0A4X2KGB6</accession>
<gene>
    <name evidence="15" type="primary">LOC114053280</name>
</gene>
<dbReference type="RefSeq" id="XP_027732004.1">
    <property type="nucleotide sequence ID" value="XM_027876203.1"/>
</dbReference>
<feature type="signal peptide" evidence="13">
    <location>
        <begin position="1"/>
        <end position="21"/>
    </location>
</feature>
<dbReference type="InterPro" id="IPR007110">
    <property type="entry name" value="Ig-like_dom"/>
</dbReference>
<evidence type="ECO:0000256" key="8">
    <source>
        <dbReference type="ARBA" id="ARBA00023136"/>
    </source>
</evidence>
<dbReference type="PANTHER" id="PTHR16675">
    <property type="entry name" value="MHC CLASS I-RELATED"/>
    <property type="match status" value="1"/>
</dbReference>
<dbReference type="Ensembl" id="ENSVURT00010009431.1">
    <property type="protein sequence ID" value="ENSVURP00010008315.1"/>
    <property type="gene ID" value="ENSVURG00010006448.1"/>
</dbReference>
<protein>
    <recommendedName>
        <fullName evidence="14">Ig-like domain-containing protein</fullName>
    </recommendedName>
</protein>
<dbReference type="InterPro" id="IPR011161">
    <property type="entry name" value="MHC_I-like_Ag-recog"/>
</dbReference>
<dbReference type="SUPFAM" id="SSF54452">
    <property type="entry name" value="MHC antigen-recognition domain"/>
    <property type="match status" value="1"/>
</dbReference>
<comment type="similarity">
    <text evidence="3 10">Belongs to the MHC class I family.</text>
</comment>
<evidence type="ECO:0000313" key="16">
    <source>
        <dbReference type="Proteomes" id="UP000314987"/>
    </source>
</evidence>
<dbReference type="GeneID" id="114053280"/>
<evidence type="ECO:0000256" key="6">
    <source>
        <dbReference type="ARBA" id="ARBA00022859"/>
    </source>
</evidence>
<dbReference type="SUPFAM" id="SSF48726">
    <property type="entry name" value="Immunoglobulin"/>
    <property type="match status" value="1"/>
</dbReference>
<comment type="function">
    <text evidence="1">Involved in the presentation of foreign antigens to the immune system.</text>
</comment>
<keyword evidence="4" id="KW-0490">MHC I</keyword>
<comment type="subcellular location">
    <subcellularLocation>
        <location evidence="2">Membrane</location>
        <topology evidence="2">Single-pass type I membrane protein</topology>
    </subcellularLocation>
</comment>
<evidence type="ECO:0000256" key="10">
    <source>
        <dbReference type="RuleBase" id="RU004439"/>
    </source>
</evidence>
<dbReference type="STRING" id="29139.ENSVURP00010008315"/>
<evidence type="ECO:0000256" key="4">
    <source>
        <dbReference type="ARBA" id="ARBA00022451"/>
    </source>
</evidence>
<feature type="chain" id="PRO_5021208798" description="Ig-like domain-containing protein" evidence="13">
    <location>
        <begin position="22"/>
        <end position="359"/>
    </location>
</feature>
<reference evidence="15" key="3">
    <citation type="submission" date="2025-09" db="UniProtKB">
        <authorList>
            <consortium name="Ensembl"/>
        </authorList>
    </citation>
    <scope>IDENTIFICATION</scope>
</reference>
<dbReference type="Pfam" id="PF00129">
    <property type="entry name" value="MHC_I"/>
    <property type="match status" value="1"/>
</dbReference>
<dbReference type="GO" id="GO:0005615">
    <property type="term" value="C:extracellular space"/>
    <property type="evidence" value="ECO:0007669"/>
    <property type="project" value="TreeGrafter"/>
</dbReference>
<proteinExistence type="inferred from homology"/>
<dbReference type="GO" id="GO:0002476">
    <property type="term" value="P:antigen processing and presentation of endogenous peptide antigen via MHC class Ib"/>
    <property type="evidence" value="ECO:0007669"/>
    <property type="project" value="TreeGrafter"/>
</dbReference>
<dbReference type="InterPro" id="IPR037055">
    <property type="entry name" value="MHC_I-like_Ag-recog_sf"/>
</dbReference>
<dbReference type="Gene3D" id="2.60.40.10">
    <property type="entry name" value="Immunoglobulins"/>
    <property type="match status" value="1"/>
</dbReference>
<evidence type="ECO:0000259" key="14">
    <source>
        <dbReference type="PROSITE" id="PS50835"/>
    </source>
</evidence>
<keyword evidence="13" id="KW-0732">Signal</keyword>
<dbReference type="GO" id="GO:0001916">
    <property type="term" value="P:positive regulation of T cell mediated cytotoxicity"/>
    <property type="evidence" value="ECO:0007669"/>
    <property type="project" value="TreeGrafter"/>
</dbReference>
<evidence type="ECO:0000256" key="5">
    <source>
        <dbReference type="ARBA" id="ARBA00022692"/>
    </source>
</evidence>
<evidence type="ECO:0000256" key="2">
    <source>
        <dbReference type="ARBA" id="ARBA00004479"/>
    </source>
</evidence>
<evidence type="ECO:0000256" key="12">
    <source>
        <dbReference type="SAM" id="Phobius"/>
    </source>
</evidence>
<evidence type="ECO:0000256" key="11">
    <source>
        <dbReference type="SAM" id="MobiDB-lite"/>
    </source>
</evidence>
<dbReference type="GeneTree" id="ENSGT01120000271826"/>
<evidence type="ECO:0000256" key="7">
    <source>
        <dbReference type="ARBA" id="ARBA00022989"/>
    </source>
</evidence>
<keyword evidence="5 12" id="KW-0812">Transmembrane</keyword>
<dbReference type="InterPro" id="IPR036179">
    <property type="entry name" value="Ig-like_dom_sf"/>
</dbReference>
<dbReference type="FunFam" id="3.30.500.10:FF:000001">
    <property type="entry name" value="H-2 class I histocompatibility antigen, alpha chain"/>
    <property type="match status" value="1"/>
</dbReference>
<keyword evidence="9" id="KW-0325">Glycoprotein</keyword>
<dbReference type="InterPro" id="IPR050208">
    <property type="entry name" value="MHC_class-I_related"/>
</dbReference>
<reference evidence="15" key="2">
    <citation type="submission" date="2025-08" db="UniProtKB">
        <authorList>
            <consortium name="Ensembl"/>
        </authorList>
    </citation>
    <scope>IDENTIFICATION</scope>
</reference>
<feature type="transmembrane region" description="Helical" evidence="12">
    <location>
        <begin position="303"/>
        <end position="327"/>
    </location>
</feature>
<dbReference type="GO" id="GO:0030670">
    <property type="term" value="C:phagocytic vesicle membrane"/>
    <property type="evidence" value="ECO:0007669"/>
    <property type="project" value="UniProtKB-ARBA"/>
</dbReference>
<dbReference type="GO" id="GO:0002486">
    <property type="term" value="P:antigen processing and presentation of endogenous peptide antigen via MHC class I via ER pathway, TAP-independent"/>
    <property type="evidence" value="ECO:0007669"/>
    <property type="project" value="TreeGrafter"/>
</dbReference>
<dbReference type="Pfam" id="PF06623">
    <property type="entry name" value="MHC_I_C"/>
    <property type="match status" value="1"/>
</dbReference>
<dbReference type="GO" id="GO:0005102">
    <property type="term" value="F:signaling receptor binding"/>
    <property type="evidence" value="ECO:0007669"/>
    <property type="project" value="TreeGrafter"/>
</dbReference>
<feature type="domain" description="Ig-like" evidence="14">
    <location>
        <begin position="207"/>
        <end position="285"/>
    </location>
</feature>
<dbReference type="InterPro" id="IPR003006">
    <property type="entry name" value="Ig/MHC_CS"/>
</dbReference>
<dbReference type="InterPro" id="IPR010579">
    <property type="entry name" value="MHC_I_a_C"/>
</dbReference>
<feature type="compositionally biased region" description="Polar residues" evidence="11">
    <location>
        <begin position="338"/>
        <end position="359"/>
    </location>
</feature>
<dbReference type="SMART" id="SM00407">
    <property type="entry name" value="IGc1"/>
    <property type="match status" value="1"/>
</dbReference>
<keyword evidence="7 12" id="KW-1133">Transmembrane helix</keyword>
<dbReference type="Pfam" id="PF07654">
    <property type="entry name" value="C1-set"/>
    <property type="match status" value="1"/>
</dbReference>
<dbReference type="FunFam" id="2.60.40.10:FF:000014">
    <property type="entry name" value="H-2 class I histocompatibility antigen, alpha chain"/>
    <property type="match status" value="1"/>
</dbReference>
<dbReference type="PANTHER" id="PTHR16675:SF251">
    <property type="entry name" value="HLA CLASS I HISTOCOMPATIBILITY ANTIGEN, C ALPHA CHAIN"/>
    <property type="match status" value="1"/>
</dbReference>
<sequence>MEIYVLSLLLLGVLVLTETWAGSHSLKYFYAAMSQPGLAKPRFISVTYVDDQQVLSFDSDRESQSTEPRTPWIKQEIPDYWERETQISREATQRYRMCLQKVSSYYNHSEGGVHTYQRLSGCEVFSNGSFSRGFVQYAYDGQDYLALDTETLRWIAGNTGALNNKLKWEADQSVAKYWKGYMQEECVYWLHRYLENGKQTLLKTDPPYVQVTRHTSSDGKVTLRCRAQDFYPAEISLTWLRDGEEQLQETELIETRPAGDGTFQKWAAVGMLSGNEQKYTCRVQHEGLPERLFLKWEPQSSSVGLSAGVITALLLLLAAVIVGVVIWRKNTSDENRGSYITTESSDSAQGSDVSLTAKA</sequence>